<dbReference type="Proteomes" id="UP000515160">
    <property type="component" value="Chromosome 2R"/>
</dbReference>
<dbReference type="PANTHER" id="PTHR11271:SF6">
    <property type="entry name" value="GUANINE DEAMINASE"/>
    <property type="match status" value="1"/>
</dbReference>
<evidence type="ECO:0000256" key="2">
    <source>
        <dbReference type="ARBA" id="ARBA00006745"/>
    </source>
</evidence>
<keyword evidence="6 9" id="KW-0378">Hydrolase</keyword>
<name>A0A6P8XVV4_DROAB</name>
<dbReference type="FunFam" id="3.20.20.140:FF:000022">
    <property type="entry name" value="Guanine deaminase"/>
    <property type="match status" value="1"/>
</dbReference>
<sequence>MAAVVVYRGTILHTKSFDEFESFEQGFVAVQDGKIIGVGNDYDNWLSANKSVDPKTVKQVQLSEFQFLCPGFCDGHIHAPQYAQIGLGMSVPLLDWLNTYTFPTEAKYVDQKFALQIYKSVVEATLRCGTTLASYFATNDLASTLILAREAVRQGQRALIGKVCSNCNSPDFYVETTEQSVEGTKNFIAELRKLNSPLVLPTITPRFALSCSKELLSKLGDIAKEHDLHIQSHISENLDEIKFVKEIFSTSYAGAYDEAGLLTKKTVMAHGVHLEDDEIALLRERGTSIIHCPASNTNLNSGLCDVQRLIKAGVTVGLGTDVSGGNSVSILHALSRALDVSKHIDVFNSQDIRGSGAAKNPQKNYKQLSYKQAFYLATLGGAKALTLDHITGNFAVGKDFDALVVDVSILEKPHRSLTVDELLEKFIYTGDDRNITSVFVAGRKVKGQICYPE</sequence>
<evidence type="ECO:0000256" key="5">
    <source>
        <dbReference type="ARBA" id="ARBA00022723"/>
    </source>
</evidence>
<evidence type="ECO:0000256" key="3">
    <source>
        <dbReference type="ARBA" id="ARBA00012781"/>
    </source>
</evidence>
<dbReference type="InterPro" id="IPR011059">
    <property type="entry name" value="Metal-dep_hydrolase_composite"/>
</dbReference>
<evidence type="ECO:0000256" key="7">
    <source>
        <dbReference type="ARBA" id="ARBA00022833"/>
    </source>
</evidence>
<comment type="function">
    <text evidence="9">Catalyzes the hydrolytic deamination of guanine, producing xanthine and ammonia.</text>
</comment>
<comment type="cofactor">
    <cofactor evidence="9">
        <name>Zn(2+)</name>
        <dbReference type="ChEBI" id="CHEBI:29105"/>
    </cofactor>
    <text evidence="9">Binds 1 zinc ion per subunit.</text>
</comment>
<comment type="similarity">
    <text evidence="2 9">Belongs to the metallo-dependent hydrolases superfamily. ATZ/TRZ family.</text>
</comment>
<accession>A0A6P8XVV4</accession>
<comment type="pathway">
    <text evidence="1 9">Purine metabolism; guanine degradation; xanthine from guanine: step 1/1.</text>
</comment>
<proteinExistence type="inferred from homology"/>
<evidence type="ECO:0000256" key="4">
    <source>
        <dbReference type="ARBA" id="ARBA00014514"/>
    </source>
</evidence>
<dbReference type="SUPFAM" id="SSF51338">
    <property type="entry name" value="Composite domain of metallo-dependent hydrolases"/>
    <property type="match status" value="2"/>
</dbReference>
<protein>
    <recommendedName>
        <fullName evidence="4 9">Guanine deaminase</fullName>
        <shortName evidence="9">Guanase</shortName>
        <ecNumber evidence="3 9">3.5.4.3</ecNumber>
    </recommendedName>
    <alternativeName>
        <fullName evidence="9">Guanine aminohydrolase</fullName>
    </alternativeName>
</protein>
<feature type="domain" description="Amidohydrolase-related" evidence="10">
    <location>
        <begin position="67"/>
        <end position="445"/>
    </location>
</feature>
<evidence type="ECO:0000313" key="11">
    <source>
        <dbReference type="Proteomes" id="UP000515160"/>
    </source>
</evidence>
<dbReference type="AlphaFoldDB" id="A0A6P8XVV4"/>
<keyword evidence="7 9" id="KW-0862">Zinc</keyword>
<evidence type="ECO:0000256" key="8">
    <source>
        <dbReference type="ARBA" id="ARBA00051148"/>
    </source>
</evidence>
<dbReference type="RefSeq" id="XP_034117508.1">
    <property type="nucleotide sequence ID" value="XM_034261617.2"/>
</dbReference>
<dbReference type="CTD" id="40528"/>
<evidence type="ECO:0000256" key="6">
    <source>
        <dbReference type="ARBA" id="ARBA00022801"/>
    </source>
</evidence>
<dbReference type="CDD" id="cd01303">
    <property type="entry name" value="GDEase"/>
    <property type="match status" value="1"/>
</dbReference>
<dbReference type="GeneID" id="117576661"/>
<evidence type="ECO:0000259" key="10">
    <source>
        <dbReference type="Pfam" id="PF01979"/>
    </source>
</evidence>
<dbReference type="OrthoDB" id="194468at2759"/>
<dbReference type="GO" id="GO:0008892">
    <property type="term" value="F:guanine deaminase activity"/>
    <property type="evidence" value="ECO:0007669"/>
    <property type="project" value="UniProtKB-UniRule"/>
</dbReference>
<keyword evidence="5 9" id="KW-0479">Metal-binding</keyword>
<dbReference type="Gene3D" id="3.20.20.140">
    <property type="entry name" value="Metal-dependent hydrolases"/>
    <property type="match status" value="1"/>
</dbReference>
<organism evidence="11 12">
    <name type="scientific">Drosophila albomicans</name>
    <name type="common">Fruit fly</name>
    <dbReference type="NCBI Taxonomy" id="7291"/>
    <lineage>
        <taxon>Eukaryota</taxon>
        <taxon>Metazoa</taxon>
        <taxon>Ecdysozoa</taxon>
        <taxon>Arthropoda</taxon>
        <taxon>Hexapoda</taxon>
        <taxon>Insecta</taxon>
        <taxon>Pterygota</taxon>
        <taxon>Neoptera</taxon>
        <taxon>Endopterygota</taxon>
        <taxon>Diptera</taxon>
        <taxon>Brachycera</taxon>
        <taxon>Muscomorpha</taxon>
        <taxon>Ephydroidea</taxon>
        <taxon>Drosophilidae</taxon>
        <taxon>Drosophila</taxon>
    </lineage>
</organism>
<dbReference type="InterPro" id="IPR014311">
    <property type="entry name" value="Guanine_deaminase"/>
</dbReference>
<evidence type="ECO:0000256" key="9">
    <source>
        <dbReference type="RuleBase" id="RU366009"/>
    </source>
</evidence>
<dbReference type="PANTHER" id="PTHR11271">
    <property type="entry name" value="GUANINE DEAMINASE"/>
    <property type="match status" value="1"/>
</dbReference>
<gene>
    <name evidence="12" type="primary">LOC117576661</name>
</gene>
<dbReference type="InterPro" id="IPR006680">
    <property type="entry name" value="Amidohydro-rel"/>
</dbReference>
<dbReference type="NCBIfam" id="TIGR02967">
    <property type="entry name" value="guan_deamin"/>
    <property type="match status" value="1"/>
</dbReference>
<evidence type="ECO:0000256" key="1">
    <source>
        <dbReference type="ARBA" id="ARBA00004984"/>
    </source>
</evidence>
<dbReference type="EC" id="3.5.4.3" evidence="3 9"/>
<dbReference type="SUPFAM" id="SSF51556">
    <property type="entry name" value="Metallo-dependent hydrolases"/>
    <property type="match status" value="1"/>
</dbReference>
<dbReference type="InterPro" id="IPR032466">
    <property type="entry name" value="Metal_Hydrolase"/>
</dbReference>
<evidence type="ECO:0000313" key="12">
    <source>
        <dbReference type="RefSeq" id="XP_034117508.1"/>
    </source>
</evidence>
<reference evidence="12" key="1">
    <citation type="submission" date="2025-08" db="UniProtKB">
        <authorList>
            <consortium name="RefSeq"/>
        </authorList>
    </citation>
    <scope>IDENTIFICATION</scope>
    <source>
        <strain evidence="12">15112-1751.03</strain>
        <tissue evidence="12">Whole Adult</tissue>
    </source>
</reference>
<dbReference type="GO" id="GO:0008270">
    <property type="term" value="F:zinc ion binding"/>
    <property type="evidence" value="ECO:0007669"/>
    <property type="project" value="UniProtKB-UniRule"/>
</dbReference>
<dbReference type="UniPathway" id="UPA00603">
    <property type="reaction ID" value="UER00660"/>
</dbReference>
<comment type="catalytic activity">
    <reaction evidence="8 9">
        <text>guanine + H2O + H(+) = xanthine + NH4(+)</text>
        <dbReference type="Rhea" id="RHEA:14665"/>
        <dbReference type="ChEBI" id="CHEBI:15377"/>
        <dbReference type="ChEBI" id="CHEBI:15378"/>
        <dbReference type="ChEBI" id="CHEBI:16235"/>
        <dbReference type="ChEBI" id="CHEBI:17712"/>
        <dbReference type="ChEBI" id="CHEBI:28938"/>
        <dbReference type="EC" id="3.5.4.3"/>
    </reaction>
</comment>
<dbReference type="Pfam" id="PF01979">
    <property type="entry name" value="Amidohydro_1"/>
    <property type="match status" value="1"/>
</dbReference>
<keyword evidence="11" id="KW-1185">Reference proteome</keyword>
<dbReference type="Gene3D" id="2.30.40.10">
    <property type="entry name" value="Urease, subunit C, domain 1"/>
    <property type="match status" value="1"/>
</dbReference>
<dbReference type="GO" id="GO:0006147">
    <property type="term" value="P:guanine catabolic process"/>
    <property type="evidence" value="ECO:0007669"/>
    <property type="project" value="UniProtKB-UniRule"/>
</dbReference>
<dbReference type="GO" id="GO:0005829">
    <property type="term" value="C:cytosol"/>
    <property type="evidence" value="ECO:0007669"/>
    <property type="project" value="TreeGrafter"/>
</dbReference>
<dbReference type="InterPro" id="IPR051607">
    <property type="entry name" value="Metallo-dep_hydrolases"/>
</dbReference>